<evidence type="ECO:0000313" key="3">
    <source>
        <dbReference type="Proteomes" id="UP000054538"/>
    </source>
</evidence>
<dbReference type="InParanoid" id="A0A0D0DXS3"/>
<gene>
    <name evidence="2" type="ORF">PAXRUDRAFT_419609</name>
</gene>
<dbReference type="Proteomes" id="UP000054538">
    <property type="component" value="Unassembled WGS sequence"/>
</dbReference>
<feature type="region of interest" description="Disordered" evidence="1">
    <location>
        <begin position="87"/>
        <end position="109"/>
    </location>
</feature>
<dbReference type="EMBL" id="KN825077">
    <property type="protein sequence ID" value="KIK94901.1"/>
    <property type="molecule type" value="Genomic_DNA"/>
</dbReference>
<reference evidence="2 3" key="1">
    <citation type="submission" date="2014-04" db="EMBL/GenBank/DDBJ databases">
        <authorList>
            <consortium name="DOE Joint Genome Institute"/>
            <person name="Kuo A."/>
            <person name="Kohler A."/>
            <person name="Jargeat P."/>
            <person name="Nagy L.G."/>
            <person name="Floudas D."/>
            <person name="Copeland A."/>
            <person name="Barry K.W."/>
            <person name="Cichocki N."/>
            <person name="Veneault-Fourrey C."/>
            <person name="LaButti K."/>
            <person name="Lindquist E.A."/>
            <person name="Lipzen A."/>
            <person name="Lundell T."/>
            <person name="Morin E."/>
            <person name="Murat C."/>
            <person name="Sun H."/>
            <person name="Tunlid A."/>
            <person name="Henrissat B."/>
            <person name="Grigoriev I.V."/>
            <person name="Hibbett D.S."/>
            <person name="Martin F."/>
            <person name="Nordberg H.P."/>
            <person name="Cantor M.N."/>
            <person name="Hua S.X."/>
        </authorList>
    </citation>
    <scope>NUCLEOTIDE SEQUENCE [LARGE SCALE GENOMIC DNA]</scope>
    <source>
        <strain evidence="2 3">Ve08.2h10</strain>
    </source>
</reference>
<organism evidence="2 3">
    <name type="scientific">Paxillus rubicundulus Ve08.2h10</name>
    <dbReference type="NCBI Taxonomy" id="930991"/>
    <lineage>
        <taxon>Eukaryota</taxon>
        <taxon>Fungi</taxon>
        <taxon>Dikarya</taxon>
        <taxon>Basidiomycota</taxon>
        <taxon>Agaricomycotina</taxon>
        <taxon>Agaricomycetes</taxon>
        <taxon>Agaricomycetidae</taxon>
        <taxon>Boletales</taxon>
        <taxon>Paxilineae</taxon>
        <taxon>Paxillaceae</taxon>
        <taxon>Paxillus</taxon>
    </lineage>
</organism>
<dbReference type="HOGENOM" id="CLU_2184810_0_0_1"/>
<sequence length="109" mass="12152">MATSSNLTSVTTAMAVPTAKILSIDVTWTAVLVPVLSRCRHKLWVMGSERKPVPMLVSPRQGLVRLRPQQFSTSFSTSALHLHKILASESPEEQSQKQDRNNIVANWKK</sequence>
<protein>
    <submittedName>
        <fullName evidence="2">Uncharacterized protein</fullName>
    </submittedName>
</protein>
<evidence type="ECO:0000256" key="1">
    <source>
        <dbReference type="SAM" id="MobiDB-lite"/>
    </source>
</evidence>
<evidence type="ECO:0000313" key="2">
    <source>
        <dbReference type="EMBL" id="KIK94901.1"/>
    </source>
</evidence>
<keyword evidence="3" id="KW-1185">Reference proteome</keyword>
<reference evidence="3" key="2">
    <citation type="submission" date="2015-01" db="EMBL/GenBank/DDBJ databases">
        <title>Evolutionary Origins and Diversification of the Mycorrhizal Mutualists.</title>
        <authorList>
            <consortium name="DOE Joint Genome Institute"/>
            <consortium name="Mycorrhizal Genomics Consortium"/>
            <person name="Kohler A."/>
            <person name="Kuo A."/>
            <person name="Nagy L.G."/>
            <person name="Floudas D."/>
            <person name="Copeland A."/>
            <person name="Barry K.W."/>
            <person name="Cichocki N."/>
            <person name="Veneault-Fourrey C."/>
            <person name="LaButti K."/>
            <person name="Lindquist E.A."/>
            <person name="Lipzen A."/>
            <person name="Lundell T."/>
            <person name="Morin E."/>
            <person name="Murat C."/>
            <person name="Riley R."/>
            <person name="Ohm R."/>
            <person name="Sun H."/>
            <person name="Tunlid A."/>
            <person name="Henrissat B."/>
            <person name="Grigoriev I.V."/>
            <person name="Hibbett D.S."/>
            <person name="Martin F."/>
        </authorList>
    </citation>
    <scope>NUCLEOTIDE SEQUENCE [LARGE SCALE GENOMIC DNA]</scope>
    <source>
        <strain evidence="3">Ve08.2h10</strain>
    </source>
</reference>
<accession>A0A0D0DXS3</accession>
<proteinExistence type="predicted"/>
<name>A0A0D0DXS3_9AGAM</name>
<dbReference type="AlphaFoldDB" id="A0A0D0DXS3"/>